<dbReference type="Proteomes" id="UP001203410">
    <property type="component" value="Unassembled WGS sequence"/>
</dbReference>
<gene>
    <name evidence="4" type="ORF">LZ496_10025</name>
</gene>
<dbReference type="InterPro" id="IPR050832">
    <property type="entry name" value="Bact_Acetyltransf"/>
</dbReference>
<accession>A0ABT0RVT3</accession>
<sequence length="169" mass="19354">MTVAYRMATRDDATALSEIGAQTFTDTFGHLYQPEDLEIFLQNHSPANWVKELGDPAFKVRVAERGGRLVGYVKLGPPHLPFEPRGEAAELRQLYVIEEMKGQGIAHELIQWAIERSRDQGADFLYLSVFTENHRARAFYEKYDFEPEGTYAFMVGNHADEDIVMRLKL</sequence>
<evidence type="ECO:0000259" key="3">
    <source>
        <dbReference type="PROSITE" id="PS51186"/>
    </source>
</evidence>
<name>A0ABT0RVT3_9SPHN</name>
<reference evidence="4 5" key="1">
    <citation type="submission" date="2022-05" db="EMBL/GenBank/DDBJ databases">
        <authorList>
            <person name="Jo J.-H."/>
            <person name="Im W.-T."/>
        </authorList>
    </citation>
    <scope>NUCLEOTIDE SEQUENCE [LARGE SCALE GENOMIC DNA]</scope>
    <source>
        <strain evidence="4 5">NSE70-1</strain>
    </source>
</reference>
<keyword evidence="2" id="KW-0012">Acyltransferase</keyword>
<dbReference type="SUPFAM" id="SSF55729">
    <property type="entry name" value="Acyl-CoA N-acyltransferases (Nat)"/>
    <property type="match status" value="1"/>
</dbReference>
<dbReference type="PROSITE" id="PS51186">
    <property type="entry name" value="GNAT"/>
    <property type="match status" value="1"/>
</dbReference>
<dbReference type="CDD" id="cd04301">
    <property type="entry name" value="NAT_SF"/>
    <property type="match status" value="1"/>
</dbReference>
<organism evidence="4 5">
    <name type="scientific">Sphingomonas caseinilyticus</name>
    <dbReference type="NCBI Taxonomy" id="2908205"/>
    <lineage>
        <taxon>Bacteria</taxon>
        <taxon>Pseudomonadati</taxon>
        <taxon>Pseudomonadota</taxon>
        <taxon>Alphaproteobacteria</taxon>
        <taxon>Sphingomonadales</taxon>
        <taxon>Sphingomonadaceae</taxon>
        <taxon>Sphingomonas</taxon>
    </lineage>
</organism>
<dbReference type="Gene3D" id="3.40.630.30">
    <property type="match status" value="1"/>
</dbReference>
<comment type="caution">
    <text evidence="4">The sequence shown here is derived from an EMBL/GenBank/DDBJ whole genome shotgun (WGS) entry which is preliminary data.</text>
</comment>
<evidence type="ECO:0000313" key="4">
    <source>
        <dbReference type="EMBL" id="MCL6699114.1"/>
    </source>
</evidence>
<dbReference type="PANTHER" id="PTHR43877">
    <property type="entry name" value="AMINOALKYLPHOSPHONATE N-ACETYLTRANSFERASE-RELATED-RELATED"/>
    <property type="match status" value="1"/>
</dbReference>
<feature type="domain" description="N-acetyltransferase" evidence="3">
    <location>
        <begin position="3"/>
        <end position="169"/>
    </location>
</feature>
<keyword evidence="1" id="KW-0808">Transferase</keyword>
<evidence type="ECO:0000256" key="2">
    <source>
        <dbReference type="ARBA" id="ARBA00023315"/>
    </source>
</evidence>
<protein>
    <submittedName>
        <fullName evidence="4">GNAT family N-acetyltransferase</fullName>
    </submittedName>
</protein>
<evidence type="ECO:0000313" key="5">
    <source>
        <dbReference type="Proteomes" id="UP001203410"/>
    </source>
</evidence>
<proteinExistence type="predicted"/>
<dbReference type="RefSeq" id="WP_249904484.1">
    <property type="nucleotide sequence ID" value="NZ_JAMGBA010000002.1"/>
</dbReference>
<dbReference type="InterPro" id="IPR000182">
    <property type="entry name" value="GNAT_dom"/>
</dbReference>
<keyword evidence="5" id="KW-1185">Reference proteome</keyword>
<evidence type="ECO:0000256" key="1">
    <source>
        <dbReference type="ARBA" id="ARBA00022679"/>
    </source>
</evidence>
<dbReference type="Pfam" id="PF00583">
    <property type="entry name" value="Acetyltransf_1"/>
    <property type="match status" value="1"/>
</dbReference>
<dbReference type="EMBL" id="JAMGBA010000002">
    <property type="protein sequence ID" value="MCL6699114.1"/>
    <property type="molecule type" value="Genomic_DNA"/>
</dbReference>
<dbReference type="PANTHER" id="PTHR43877:SF1">
    <property type="entry name" value="ACETYLTRANSFERASE"/>
    <property type="match status" value="1"/>
</dbReference>
<dbReference type="InterPro" id="IPR016181">
    <property type="entry name" value="Acyl_CoA_acyltransferase"/>
</dbReference>